<proteinExistence type="predicted"/>
<keyword evidence="6" id="KW-0564">Palmitate</keyword>
<keyword evidence="5 8" id="KW-0732">Signal</keyword>
<dbReference type="PANTHER" id="PTHR30570:SF4">
    <property type="entry name" value="PHOSPHATE-BINDING PROTEIN PSTS 1"/>
    <property type="match status" value="1"/>
</dbReference>
<reference evidence="11" key="1">
    <citation type="journal article" date="2019" name="Int. J. Syst. Evol. Microbiol.">
        <title>The Global Catalogue of Microorganisms (GCM) 10K type strain sequencing project: providing services to taxonomists for standard genome sequencing and annotation.</title>
        <authorList>
            <consortium name="The Broad Institute Genomics Platform"/>
            <consortium name="The Broad Institute Genome Sequencing Center for Infectious Disease"/>
            <person name="Wu L."/>
            <person name="Ma J."/>
        </authorList>
    </citation>
    <scope>NUCLEOTIDE SEQUENCE [LARGE SCALE GENOMIC DNA]</scope>
    <source>
        <strain evidence="11">NBRC 106396</strain>
    </source>
</reference>
<dbReference type="CDD" id="cd13653">
    <property type="entry name" value="PBP2_phosphate_like_1"/>
    <property type="match status" value="1"/>
</dbReference>
<keyword evidence="4" id="KW-0813">Transport</keyword>
<dbReference type="EMBL" id="JBHTCP010000010">
    <property type="protein sequence ID" value="MFC7371101.1"/>
    <property type="molecule type" value="Genomic_DNA"/>
</dbReference>
<protein>
    <submittedName>
        <fullName evidence="10">Phosphate ABC transporter substrate-binding protein</fullName>
    </submittedName>
</protein>
<feature type="chain" id="PRO_5046832794" evidence="8">
    <location>
        <begin position="27"/>
        <end position="285"/>
    </location>
</feature>
<evidence type="ECO:0000313" key="11">
    <source>
        <dbReference type="Proteomes" id="UP001596549"/>
    </source>
</evidence>
<dbReference type="InterPro" id="IPR050811">
    <property type="entry name" value="Phosphate_ABC_transporter"/>
</dbReference>
<dbReference type="Proteomes" id="UP001596549">
    <property type="component" value="Unassembled WGS sequence"/>
</dbReference>
<organism evidence="10 11">
    <name type="scientific">Fictibacillus iocasae</name>
    <dbReference type="NCBI Taxonomy" id="2715437"/>
    <lineage>
        <taxon>Bacteria</taxon>
        <taxon>Bacillati</taxon>
        <taxon>Bacillota</taxon>
        <taxon>Bacilli</taxon>
        <taxon>Bacillales</taxon>
        <taxon>Fictibacillaceae</taxon>
        <taxon>Fictibacillus</taxon>
    </lineage>
</organism>
<evidence type="ECO:0000256" key="2">
    <source>
        <dbReference type="ARBA" id="ARBA00004193"/>
    </source>
</evidence>
<dbReference type="Gene3D" id="3.40.190.10">
    <property type="entry name" value="Periplasmic binding protein-like II"/>
    <property type="match status" value="2"/>
</dbReference>
<evidence type="ECO:0000259" key="9">
    <source>
        <dbReference type="Pfam" id="PF12849"/>
    </source>
</evidence>
<dbReference type="Pfam" id="PF12849">
    <property type="entry name" value="PBP_like_2"/>
    <property type="match status" value="1"/>
</dbReference>
<feature type="domain" description="PBP" evidence="9">
    <location>
        <begin position="27"/>
        <end position="266"/>
    </location>
</feature>
<dbReference type="SUPFAM" id="SSF53850">
    <property type="entry name" value="Periplasmic binding protein-like II"/>
    <property type="match status" value="1"/>
</dbReference>
<evidence type="ECO:0000256" key="1">
    <source>
        <dbReference type="ARBA" id="ARBA00002841"/>
    </source>
</evidence>
<dbReference type="RefSeq" id="WP_379747340.1">
    <property type="nucleotide sequence ID" value="NZ_JBHTCP010000010.1"/>
</dbReference>
<gene>
    <name evidence="10" type="ORF">ACFQPF_05380</name>
</gene>
<comment type="subunit">
    <text evidence="3">The complex is composed of two ATP-binding proteins (PstB), two transmembrane proteins (PstC and PstA) and a solute-binding protein (PstS).</text>
</comment>
<comment type="caution">
    <text evidence="10">The sequence shown here is derived from an EMBL/GenBank/DDBJ whole genome shotgun (WGS) entry which is preliminary data.</text>
</comment>
<comment type="function">
    <text evidence="1">Part of the ABC transporter complex PstSACB involved in phosphate import.</text>
</comment>
<name>A0ABW2NQY0_9BACL</name>
<evidence type="ECO:0000256" key="3">
    <source>
        <dbReference type="ARBA" id="ARBA00011529"/>
    </source>
</evidence>
<evidence type="ECO:0000256" key="7">
    <source>
        <dbReference type="ARBA" id="ARBA00023288"/>
    </source>
</evidence>
<evidence type="ECO:0000256" key="4">
    <source>
        <dbReference type="ARBA" id="ARBA00022592"/>
    </source>
</evidence>
<accession>A0ABW2NQY0</accession>
<keyword evidence="4" id="KW-0592">Phosphate transport</keyword>
<sequence>MNWFKKLSLVTLTSAMVLGSVSFAPAQKAEAAVSGKISIMGSSALLPLSKQAAIEFKKKNPKVSITASGSSSIAGPQSVRKGIAQIGACDWDATKSKGGFSGFSGLVAHKVAIIPFATIVHPGVSVDSLTKSQLQGIFSGKYTNWKQVGGKDLEITVVNRAFGSGTRVNYQEKALGNASFKKTKNYVEVKSSGDMATKVKSTPGSIGYIDLVYVKSGLKALKFNGVSPTTSNVISGKYPVYGTGYYMTKGQPTGATKEFIKYVQSAKFQNGTLKKMKFIPISAMR</sequence>
<evidence type="ECO:0000256" key="6">
    <source>
        <dbReference type="ARBA" id="ARBA00023139"/>
    </source>
</evidence>
<feature type="signal peptide" evidence="8">
    <location>
        <begin position="1"/>
        <end position="26"/>
    </location>
</feature>
<evidence type="ECO:0000313" key="10">
    <source>
        <dbReference type="EMBL" id="MFC7371101.1"/>
    </source>
</evidence>
<keyword evidence="11" id="KW-1185">Reference proteome</keyword>
<dbReference type="PANTHER" id="PTHR30570">
    <property type="entry name" value="PERIPLASMIC PHOSPHATE BINDING COMPONENT OF PHOSPHATE ABC TRANSPORTER"/>
    <property type="match status" value="1"/>
</dbReference>
<evidence type="ECO:0000256" key="8">
    <source>
        <dbReference type="SAM" id="SignalP"/>
    </source>
</evidence>
<keyword evidence="7" id="KW-0449">Lipoprotein</keyword>
<dbReference type="InterPro" id="IPR024370">
    <property type="entry name" value="PBP_domain"/>
</dbReference>
<comment type="subcellular location">
    <subcellularLocation>
        <location evidence="2">Cell membrane</location>
        <topology evidence="2">Lipid-anchor</topology>
    </subcellularLocation>
</comment>
<evidence type="ECO:0000256" key="5">
    <source>
        <dbReference type="ARBA" id="ARBA00022729"/>
    </source>
</evidence>